<keyword evidence="3" id="KW-1185">Reference proteome</keyword>
<feature type="domain" description="Hemerythrin-like" evidence="1">
    <location>
        <begin position="9"/>
        <end position="125"/>
    </location>
</feature>
<name>A0A927RQG2_9ACTN</name>
<dbReference type="RefSeq" id="WP_192755289.1">
    <property type="nucleotide sequence ID" value="NZ_BAABJL010000005.1"/>
</dbReference>
<dbReference type="Pfam" id="PF01814">
    <property type="entry name" value="Hemerythrin"/>
    <property type="match status" value="1"/>
</dbReference>
<evidence type="ECO:0000313" key="3">
    <source>
        <dbReference type="Proteomes" id="UP000638648"/>
    </source>
</evidence>
<dbReference type="AlphaFoldDB" id="A0A927RQG2"/>
<dbReference type="Proteomes" id="UP000638648">
    <property type="component" value="Unassembled WGS sequence"/>
</dbReference>
<dbReference type="Gene3D" id="1.20.120.520">
    <property type="entry name" value="nmb1532 protein domain like"/>
    <property type="match status" value="1"/>
</dbReference>
<proteinExistence type="predicted"/>
<dbReference type="PANTHER" id="PTHR35585:SF1">
    <property type="entry name" value="HHE DOMAIN PROTEIN (AFU_ORTHOLOGUE AFUA_4G00730)"/>
    <property type="match status" value="1"/>
</dbReference>
<dbReference type="InterPro" id="IPR012312">
    <property type="entry name" value="Hemerythrin-like"/>
</dbReference>
<organism evidence="2 3">
    <name type="scientific">Actinopolymorpha pittospori</name>
    <dbReference type="NCBI Taxonomy" id="648752"/>
    <lineage>
        <taxon>Bacteria</taxon>
        <taxon>Bacillati</taxon>
        <taxon>Actinomycetota</taxon>
        <taxon>Actinomycetes</taxon>
        <taxon>Propionibacteriales</taxon>
        <taxon>Actinopolymorphaceae</taxon>
        <taxon>Actinopolymorpha</taxon>
    </lineage>
</organism>
<evidence type="ECO:0000259" key="1">
    <source>
        <dbReference type="Pfam" id="PF01814"/>
    </source>
</evidence>
<accession>A0A927RQG2</accession>
<dbReference type="PANTHER" id="PTHR35585">
    <property type="entry name" value="HHE DOMAIN PROTEIN (AFU_ORTHOLOGUE AFUA_4G00730)"/>
    <property type="match status" value="1"/>
</dbReference>
<comment type="caution">
    <text evidence="2">The sequence shown here is derived from an EMBL/GenBank/DDBJ whole genome shotgun (WGS) entry which is preliminary data.</text>
</comment>
<protein>
    <submittedName>
        <fullName evidence="2">Hemerythrin superfamily protein</fullName>
    </submittedName>
</protein>
<gene>
    <name evidence="2" type="ORF">HEB94_009046</name>
</gene>
<reference evidence="2" key="1">
    <citation type="submission" date="2020-10" db="EMBL/GenBank/DDBJ databases">
        <title>Sequencing the genomes of 1000 actinobacteria strains.</title>
        <authorList>
            <person name="Klenk H.-P."/>
        </authorList>
    </citation>
    <scope>NUCLEOTIDE SEQUENCE</scope>
    <source>
        <strain evidence="2">DSM 45354</strain>
    </source>
</reference>
<dbReference type="EMBL" id="JADBEM010000001">
    <property type="protein sequence ID" value="MBE1612198.1"/>
    <property type="molecule type" value="Genomic_DNA"/>
</dbReference>
<sequence>MAKTREQDVVDLLLEQHEQIRGLLTRLKGATAGPAKRAMFEDLVRLLAVHETAEEEILHPIARRELLDGERVVSGRLHEEAEAKRALAELYELGVDHPRFDVKLAALAEAVTAHASQEETEEFARLRRELPADRLRRMAGAVRTAEAVAPTRPHPAVGESAVVNLLAGPPVALFDRIRGAIRDWSRAQRR</sequence>
<evidence type="ECO:0000313" key="2">
    <source>
        <dbReference type="EMBL" id="MBE1612198.1"/>
    </source>
</evidence>